<keyword evidence="3" id="KW-1185">Reference proteome</keyword>
<dbReference type="Proteomes" id="UP000237631">
    <property type="component" value="Unassembled WGS sequence"/>
</dbReference>
<keyword evidence="1" id="KW-0812">Transmembrane</keyword>
<dbReference type="OrthoDB" id="4136235at2759"/>
<sequence>MAGLTLPPTIIGIAVSHAVLSRHPDNQSLHQNTTMGTLAVAIPVGILGAIVVVSLVFIWFWFPRTWDKGVKADADDVNQVTGEDREAQRRANRDIIERFKRARAIERGEIVEDVEMGSATPVHTVHAPKT</sequence>
<evidence type="ECO:0000313" key="3">
    <source>
        <dbReference type="Proteomes" id="UP000237631"/>
    </source>
</evidence>
<name>A0A2S6BWJ8_9PEZI</name>
<proteinExistence type="predicted"/>
<keyword evidence="1" id="KW-0472">Membrane</keyword>
<gene>
    <name evidence="2" type="ORF">CBER1_09575</name>
</gene>
<accession>A0A2S6BWJ8</accession>
<evidence type="ECO:0000313" key="2">
    <source>
        <dbReference type="EMBL" id="PPJ51848.1"/>
    </source>
</evidence>
<evidence type="ECO:0000256" key="1">
    <source>
        <dbReference type="SAM" id="Phobius"/>
    </source>
</evidence>
<organism evidence="2 3">
    <name type="scientific">Cercospora berteroae</name>
    <dbReference type="NCBI Taxonomy" id="357750"/>
    <lineage>
        <taxon>Eukaryota</taxon>
        <taxon>Fungi</taxon>
        <taxon>Dikarya</taxon>
        <taxon>Ascomycota</taxon>
        <taxon>Pezizomycotina</taxon>
        <taxon>Dothideomycetes</taxon>
        <taxon>Dothideomycetidae</taxon>
        <taxon>Mycosphaerellales</taxon>
        <taxon>Mycosphaerellaceae</taxon>
        <taxon>Cercospora</taxon>
    </lineage>
</organism>
<dbReference type="EMBL" id="PNEN01001736">
    <property type="protein sequence ID" value="PPJ51848.1"/>
    <property type="molecule type" value="Genomic_DNA"/>
</dbReference>
<dbReference type="AlphaFoldDB" id="A0A2S6BWJ8"/>
<protein>
    <submittedName>
        <fullName evidence="2">Uncharacterized protein</fullName>
    </submittedName>
</protein>
<comment type="caution">
    <text evidence="2">The sequence shown here is derived from an EMBL/GenBank/DDBJ whole genome shotgun (WGS) entry which is preliminary data.</text>
</comment>
<reference evidence="3" key="1">
    <citation type="journal article" date="2017" name="bioRxiv">
        <title>Conservation of a gene cluster reveals novel cercosporin biosynthetic mechanisms and extends production to the genus Colletotrichum.</title>
        <authorList>
            <person name="de Jonge R."/>
            <person name="Ebert M.K."/>
            <person name="Huitt-Roehl C.R."/>
            <person name="Pal P."/>
            <person name="Suttle J.C."/>
            <person name="Spanner R.E."/>
            <person name="Neubauer J.D."/>
            <person name="Jurick W.M.II."/>
            <person name="Stott K.A."/>
            <person name="Secor G.A."/>
            <person name="Thomma B.P.H.J."/>
            <person name="Van de Peer Y."/>
            <person name="Townsend C.A."/>
            <person name="Bolton M.D."/>
        </authorList>
    </citation>
    <scope>NUCLEOTIDE SEQUENCE [LARGE SCALE GENOMIC DNA]</scope>
    <source>
        <strain evidence="3">CBS538.71</strain>
    </source>
</reference>
<keyword evidence="1" id="KW-1133">Transmembrane helix</keyword>
<feature type="transmembrane region" description="Helical" evidence="1">
    <location>
        <begin position="37"/>
        <end position="62"/>
    </location>
</feature>